<dbReference type="InterPro" id="IPR040007">
    <property type="entry name" value="Tho2"/>
</dbReference>
<evidence type="ECO:0000313" key="12">
    <source>
        <dbReference type="Proteomes" id="UP000271974"/>
    </source>
</evidence>
<evidence type="ECO:0000256" key="4">
    <source>
        <dbReference type="ARBA" id="ARBA00023242"/>
    </source>
</evidence>
<feature type="domain" description="THO complex subunitTHOC2 N-terminal" evidence="9">
    <location>
        <begin position="585"/>
        <end position="660"/>
    </location>
</feature>
<keyword evidence="6" id="KW-0175">Coiled coil</keyword>
<evidence type="ECO:0000256" key="1">
    <source>
        <dbReference type="ARBA" id="ARBA00004123"/>
    </source>
</evidence>
<protein>
    <recommendedName>
        <fullName evidence="3">THO complex subunit 2</fullName>
    </recommendedName>
</protein>
<comment type="subcellular location">
    <subcellularLocation>
        <location evidence="1">Nucleus</location>
    </subcellularLocation>
</comment>
<dbReference type="OrthoDB" id="29024at2759"/>
<dbReference type="PANTHER" id="PTHR21597:SF0">
    <property type="entry name" value="THO COMPLEX SUBUNIT 2"/>
    <property type="match status" value="1"/>
</dbReference>
<comment type="similarity">
    <text evidence="2">Belongs to the THOC2 family.</text>
</comment>
<evidence type="ECO:0000256" key="7">
    <source>
        <dbReference type="SAM" id="MobiDB-lite"/>
    </source>
</evidence>
<dbReference type="InterPro" id="IPR032302">
    <property type="entry name" value="THOC2_N"/>
</dbReference>
<dbReference type="Pfam" id="PF16134">
    <property type="entry name" value="THOC2_N"/>
    <property type="match status" value="2"/>
</dbReference>
<evidence type="ECO:0000256" key="3">
    <source>
        <dbReference type="ARBA" id="ARBA00019596"/>
    </source>
</evidence>
<feature type="domain" description="THO complex subunit 2 N-terminal" evidence="10">
    <location>
        <begin position="34"/>
        <end position="423"/>
    </location>
</feature>
<organism evidence="11 12">
    <name type="scientific">Elysia chlorotica</name>
    <name type="common">Eastern emerald elysia</name>
    <name type="synonym">Sea slug</name>
    <dbReference type="NCBI Taxonomy" id="188477"/>
    <lineage>
        <taxon>Eukaryota</taxon>
        <taxon>Metazoa</taxon>
        <taxon>Spiralia</taxon>
        <taxon>Lophotrochozoa</taxon>
        <taxon>Mollusca</taxon>
        <taxon>Gastropoda</taxon>
        <taxon>Heterobranchia</taxon>
        <taxon>Euthyneura</taxon>
        <taxon>Panpulmonata</taxon>
        <taxon>Sacoglossa</taxon>
        <taxon>Placobranchoidea</taxon>
        <taxon>Plakobranchidae</taxon>
        <taxon>Elysia</taxon>
    </lineage>
</organism>
<dbReference type="GO" id="GO:0003729">
    <property type="term" value="F:mRNA binding"/>
    <property type="evidence" value="ECO:0007669"/>
    <property type="project" value="TreeGrafter"/>
</dbReference>
<evidence type="ECO:0000313" key="11">
    <source>
        <dbReference type="EMBL" id="RUS87273.1"/>
    </source>
</evidence>
<dbReference type="STRING" id="188477.A0A3S1HW35"/>
<feature type="coiled-coil region" evidence="6">
    <location>
        <begin position="913"/>
        <end position="976"/>
    </location>
</feature>
<dbReference type="InterPro" id="IPR021418">
    <property type="entry name" value="THO_THOC2_C"/>
</dbReference>
<evidence type="ECO:0000256" key="6">
    <source>
        <dbReference type="SAM" id="Coils"/>
    </source>
</evidence>
<keyword evidence="12" id="KW-1185">Reference proteome</keyword>
<feature type="domain" description="THO complex subunit 2 N-terminal" evidence="10">
    <location>
        <begin position="444"/>
        <end position="583"/>
    </location>
</feature>
<evidence type="ECO:0000256" key="2">
    <source>
        <dbReference type="ARBA" id="ARBA00007857"/>
    </source>
</evidence>
<feature type="compositionally biased region" description="Basic and acidic residues" evidence="7">
    <location>
        <begin position="1295"/>
        <end position="1385"/>
    </location>
</feature>
<dbReference type="GO" id="GO:0006406">
    <property type="term" value="P:mRNA export from nucleus"/>
    <property type="evidence" value="ECO:0007669"/>
    <property type="project" value="InterPro"/>
</dbReference>
<evidence type="ECO:0000259" key="9">
    <source>
        <dbReference type="Pfam" id="PF11732"/>
    </source>
</evidence>
<evidence type="ECO:0000259" key="10">
    <source>
        <dbReference type="Pfam" id="PF16134"/>
    </source>
</evidence>
<feature type="compositionally biased region" description="Basic and acidic residues" evidence="7">
    <location>
        <begin position="1500"/>
        <end position="1541"/>
    </location>
</feature>
<sequence length="1547" mass="177272">MGRVYSSIEYTVQGRFPQSPSSVFTKMASVCLSGEMIRLWDKTGRTEFTKLCKSLDESDTSIKLLPKKCLKRALYELCNAVQHNKLKIDSAVSVLVDLKDSLPCLPSTLADVLGIVDVETNCSEEPLREKFLSLVGAVRQIVVPDVLLKERLDQDSLELAGLVASQQGFNQKYVKTKTRLYYKQQKFNLLREESEGYSKLITELNSDFKGKSTWEQVLQNIKSLIGCFDLDPNRVLDIILEAFECHPEEHAFYIPLLRAYIIDKLTLCHILGFKFHFRESSDWSTATSLFKCAALLLKNDLLDLDHLYPYLLPLDSEIIPFHNKEIAEAKTYARKVNTLVLSDKKDEEKKDDEQQIIDLRENNQKLGLCEALLEIGSWDKAKAILDRLPENFAIAHPSISKAMCSLLHKILEPVYEKNTGLNSLLARKRKSKDKSPIDCVQALNFQQVYQLAMPVLSVLGPYASRDPVLMVKVIRLAKTFMSKRLSGGVGPEDEIAYYGFLNVIEEVLLPSLSLLPSNCAMGEEIWGLLKLYPYEIRYRLYGTWKNESYFIHPILIRARADTLDRAKYITKRLSKETVKPSGRQIGKLSHNNPGIVFDYLLTQIQRYDNLIGPVVDALKYLTSVSYDMLSFCIIEAIANPEKDRMKTDNMNISLWLQSLANFAGAICRKYQVELSGLLQYVANQLKAGKSTDLILLREVVLKMAGIEVSEEITDGQLEAMAGGELVRQEGSNFSQVRNTKKSSTRLKDTLLEHDLALSLCLLMAQQRDSTVFAEDANKHLKLVGKLFDQCQDTLVQFGSFLSMQLSTEEFVKRLPPIDVLLSTYHIPHSAAFFLSRPLYAHAINQKYEELKKSDKKSKTSTKIQCYVSASEEIMSPIVEAIKPVFSSKIWDDLTPQFYITFWSLSMYDLYVPTAAYEKQVQIQQSQIDALEDNRDMPASKKKKEQDRCRNLIEKLKEEEKKQVEHVERVMARLEKEKELWFPTGTLKSEMTTNLLQYCLFPRCCFTASDAVYCGHFISVLHKLETPNFSTLITYDRVFNDITYTVTSCTENEARRYGRFLCSALETVMRWHSSLEIYQKECYVFPGFLTVFRKATDVNNRMDRLDYENFRHVCHKWHYRLTKSVITCLESKNYSQIRNSLIVLTKILPQFPRMTQIGMAIERRVDKLSKEEKDKRPDIYALAVGYSGQLKSKKHTWVPETEFHNKEKKQATNAQSQSQQRQTETARSKDSKTDASHKDKDKGTDSDKKEKKEKASDKKEQKEKKEVKSKSNHAQESNGVTVKKEVMEAPGSAPYHAEKSIAGDGHGPEEAGSRSREKTPKEEKSKKSDRKDKEASKAAKERAKEEKRERKEKEAAALLMMKEEEQQRHQTTPRGKDHHYDREDRGGSGGHASSSSSSGHRRSAEPSPRQMEERDSKRRRLEAAGASQDSPLEGRSKHRKSPSLEVDDSWEWERDRLDRKEKKRDHSMDDFDADIKRRKNEDYHAAARKQNGEPNGSSSKSHGEREHKEKSKAGHSSRREIYTDGDDTQKIMKVKEKRDKSSSKKQKK</sequence>
<dbReference type="GO" id="GO:0006397">
    <property type="term" value="P:mRNA processing"/>
    <property type="evidence" value="ECO:0007669"/>
    <property type="project" value="InterPro"/>
</dbReference>
<dbReference type="Proteomes" id="UP000271974">
    <property type="component" value="Unassembled WGS sequence"/>
</dbReference>
<feature type="region of interest" description="Disordered" evidence="7">
    <location>
        <begin position="1202"/>
        <end position="1547"/>
    </location>
</feature>
<comment type="caution">
    <text evidence="11">The sequence shown here is derived from an EMBL/GenBank/DDBJ whole genome shotgun (WGS) entry which is preliminary data.</text>
</comment>
<name>A0A3S1HW35_ELYCH</name>
<feature type="compositionally biased region" description="Basic and acidic residues" evidence="7">
    <location>
        <begin position="1450"/>
        <end position="1484"/>
    </location>
</feature>
<evidence type="ECO:0000256" key="5">
    <source>
        <dbReference type="ARBA" id="ARBA00047033"/>
    </source>
</evidence>
<dbReference type="EMBL" id="RQTK01000115">
    <property type="protein sequence ID" value="RUS87273.1"/>
    <property type="molecule type" value="Genomic_DNA"/>
</dbReference>
<feature type="compositionally biased region" description="Polar residues" evidence="7">
    <location>
        <begin position="1210"/>
        <end position="1222"/>
    </location>
</feature>
<accession>A0A3S1HW35</accession>
<dbReference type="GO" id="GO:0000445">
    <property type="term" value="C:THO complex part of transcription export complex"/>
    <property type="evidence" value="ECO:0007669"/>
    <property type="project" value="TreeGrafter"/>
</dbReference>
<keyword evidence="4" id="KW-0539">Nucleus</keyword>
<feature type="domain" description="THO complex subunitTHOC2 C-terminal" evidence="8">
    <location>
        <begin position="890"/>
        <end position="1189"/>
    </location>
</feature>
<dbReference type="Pfam" id="PF11262">
    <property type="entry name" value="Tho2"/>
    <property type="match status" value="1"/>
</dbReference>
<dbReference type="Pfam" id="PF11732">
    <property type="entry name" value="Thoc2"/>
    <property type="match status" value="1"/>
</dbReference>
<dbReference type="PANTHER" id="PTHR21597">
    <property type="entry name" value="THO2 PROTEIN"/>
    <property type="match status" value="1"/>
</dbReference>
<feature type="compositionally biased region" description="Basic and acidic residues" evidence="7">
    <location>
        <begin position="1223"/>
        <end position="1268"/>
    </location>
</feature>
<reference evidence="11 12" key="1">
    <citation type="submission" date="2019-01" db="EMBL/GenBank/DDBJ databases">
        <title>A draft genome assembly of the solar-powered sea slug Elysia chlorotica.</title>
        <authorList>
            <person name="Cai H."/>
            <person name="Li Q."/>
            <person name="Fang X."/>
            <person name="Li J."/>
            <person name="Curtis N.E."/>
            <person name="Altenburger A."/>
            <person name="Shibata T."/>
            <person name="Feng M."/>
            <person name="Maeda T."/>
            <person name="Schwartz J.A."/>
            <person name="Shigenobu S."/>
            <person name="Lundholm N."/>
            <person name="Nishiyama T."/>
            <person name="Yang H."/>
            <person name="Hasebe M."/>
            <person name="Li S."/>
            <person name="Pierce S.K."/>
            <person name="Wang J."/>
        </authorList>
    </citation>
    <scope>NUCLEOTIDE SEQUENCE [LARGE SCALE GENOMIC DNA]</scope>
    <source>
        <strain evidence="11">EC2010</strain>
        <tissue evidence="11">Whole organism of an adult</tissue>
    </source>
</reference>
<comment type="subunit">
    <text evidence="5">Component of the THO subcomplex, which is composed of THOC1, THOC2, THOC3, THOC5, THOC6 and THOC7. The THO subcomplex interacts with DDX39B to form the THO-DDX39B complex which multimerizes into a 28-subunit tetrameric assembly. Component of the transcription/export (TREX) complex at least composed of ALYREF/THOC4, DDX39B, SARNP/CIP29, CHTOP and the THO subcomplex; in the complex interacts with THOC1, THOC3, THOC5, THOC7 and DDX39B. TREX seems to have a dynamic structure involving ATP-dependent remodeling. Interacts with POLDIP3 and ZC3H11A.</text>
</comment>
<gene>
    <name evidence="11" type="ORF">EGW08_004953</name>
</gene>
<proteinExistence type="inferred from homology"/>
<evidence type="ECO:0000259" key="8">
    <source>
        <dbReference type="Pfam" id="PF11262"/>
    </source>
</evidence>
<dbReference type="InterPro" id="IPR021726">
    <property type="entry name" value="THO_THOC2_N"/>
</dbReference>